<dbReference type="EMBL" id="CACTIH010007271">
    <property type="protein sequence ID" value="CAA3007276.1"/>
    <property type="molecule type" value="Genomic_DNA"/>
</dbReference>
<organism evidence="5 6">
    <name type="scientific">Olea europaea subsp. europaea</name>
    <dbReference type="NCBI Taxonomy" id="158383"/>
    <lineage>
        <taxon>Eukaryota</taxon>
        <taxon>Viridiplantae</taxon>
        <taxon>Streptophyta</taxon>
        <taxon>Embryophyta</taxon>
        <taxon>Tracheophyta</taxon>
        <taxon>Spermatophyta</taxon>
        <taxon>Magnoliopsida</taxon>
        <taxon>eudicotyledons</taxon>
        <taxon>Gunneridae</taxon>
        <taxon>Pentapetalae</taxon>
        <taxon>asterids</taxon>
        <taxon>lamiids</taxon>
        <taxon>Lamiales</taxon>
        <taxon>Oleaceae</taxon>
        <taxon>Oleeae</taxon>
        <taxon>Olea</taxon>
    </lineage>
</organism>
<dbReference type="InterPro" id="IPR050145">
    <property type="entry name" value="Centrin_CML-like"/>
</dbReference>
<keyword evidence="3" id="KW-0472">Membrane</keyword>
<dbReference type="AlphaFoldDB" id="A0A8S0TQY8"/>
<keyword evidence="6" id="KW-1185">Reference proteome</keyword>
<dbReference type="GO" id="GO:0005509">
    <property type="term" value="F:calcium ion binding"/>
    <property type="evidence" value="ECO:0007669"/>
    <property type="project" value="InterPro"/>
</dbReference>
<dbReference type="InterPro" id="IPR002048">
    <property type="entry name" value="EF_hand_dom"/>
</dbReference>
<feature type="domain" description="EF-hand" evidence="4">
    <location>
        <begin position="125"/>
        <end position="160"/>
    </location>
</feature>
<dbReference type="SUPFAM" id="SSF47473">
    <property type="entry name" value="EF-hand"/>
    <property type="match status" value="1"/>
</dbReference>
<dbReference type="OrthoDB" id="343296at2759"/>
<dbReference type="InterPro" id="IPR011992">
    <property type="entry name" value="EF-hand-dom_pair"/>
</dbReference>
<comment type="caution">
    <text evidence="5">The sequence shown here is derived from an EMBL/GenBank/DDBJ whole genome shotgun (WGS) entry which is preliminary data.</text>
</comment>
<dbReference type="PANTHER" id="PTHR23050">
    <property type="entry name" value="CALCIUM BINDING PROTEIN"/>
    <property type="match status" value="1"/>
</dbReference>
<keyword evidence="3" id="KW-1133">Transmembrane helix</keyword>
<evidence type="ECO:0000256" key="2">
    <source>
        <dbReference type="ARBA" id="ARBA00022837"/>
    </source>
</evidence>
<dbReference type="Gramene" id="OE9A035573T1">
    <property type="protein sequence ID" value="OE9A035573C1"/>
    <property type="gene ID" value="OE9A035573"/>
</dbReference>
<keyword evidence="3" id="KW-0812">Transmembrane</keyword>
<dbReference type="Pfam" id="PF13499">
    <property type="entry name" value="EF-hand_7"/>
    <property type="match status" value="2"/>
</dbReference>
<dbReference type="PROSITE" id="PS00018">
    <property type="entry name" value="EF_HAND_1"/>
    <property type="match status" value="3"/>
</dbReference>
<keyword evidence="2" id="KW-0106">Calcium</keyword>
<feature type="transmembrane region" description="Helical" evidence="3">
    <location>
        <begin position="181"/>
        <end position="203"/>
    </location>
</feature>
<protein>
    <submittedName>
        <fullName evidence="5">Probable calcium-binding CML20</fullName>
    </submittedName>
</protein>
<evidence type="ECO:0000313" key="5">
    <source>
        <dbReference type="EMBL" id="CAA3007276.1"/>
    </source>
</evidence>
<accession>A0A8S0TQY8</accession>
<evidence type="ECO:0000256" key="3">
    <source>
        <dbReference type="SAM" id="Phobius"/>
    </source>
</evidence>
<gene>
    <name evidence="5" type="ORF">OLEA9_A035573</name>
</gene>
<dbReference type="Proteomes" id="UP000594638">
    <property type="component" value="Unassembled WGS sequence"/>
</dbReference>
<sequence>MCTILFAVCFKPFNFLTPSLQTNLYTGVTRKHKPRGRHHGLTSQKKQEIREVFEQFDTDGSGTIDAKELNVAMRALGFEMTEELMNGQSLSEINRMIAEVDKDGSGAIDFDEFCYMMTTKFGERDTKVELMTAFHIIDQDQSGKISAADIKRAAKELGESFTDREIQDMIDEADQDRKYSIFLPFLLFLSGAEFILAFVLLLLF</sequence>
<feature type="domain" description="EF-hand" evidence="4">
    <location>
        <begin position="44"/>
        <end position="79"/>
    </location>
</feature>
<evidence type="ECO:0000313" key="6">
    <source>
        <dbReference type="Proteomes" id="UP000594638"/>
    </source>
</evidence>
<feature type="domain" description="EF-hand" evidence="4">
    <location>
        <begin position="88"/>
        <end position="123"/>
    </location>
</feature>
<dbReference type="Gene3D" id="1.10.238.10">
    <property type="entry name" value="EF-hand"/>
    <property type="match status" value="2"/>
</dbReference>
<keyword evidence="1" id="KW-0677">Repeat</keyword>
<dbReference type="PROSITE" id="PS50222">
    <property type="entry name" value="EF_HAND_2"/>
    <property type="match status" value="3"/>
</dbReference>
<evidence type="ECO:0000259" key="4">
    <source>
        <dbReference type="PROSITE" id="PS50222"/>
    </source>
</evidence>
<reference evidence="5 6" key="1">
    <citation type="submission" date="2019-12" db="EMBL/GenBank/DDBJ databases">
        <authorList>
            <person name="Alioto T."/>
            <person name="Alioto T."/>
            <person name="Gomez Garrido J."/>
        </authorList>
    </citation>
    <scope>NUCLEOTIDE SEQUENCE [LARGE SCALE GENOMIC DNA]</scope>
</reference>
<name>A0A8S0TQY8_OLEEU</name>
<dbReference type="FunFam" id="1.10.238.10:FF:000256">
    <property type="entry name" value="probable calcium-binding protein CML20"/>
    <property type="match status" value="1"/>
</dbReference>
<dbReference type="SMART" id="SM00054">
    <property type="entry name" value="EFh"/>
    <property type="match status" value="3"/>
</dbReference>
<evidence type="ECO:0000256" key="1">
    <source>
        <dbReference type="ARBA" id="ARBA00022737"/>
    </source>
</evidence>
<proteinExistence type="predicted"/>
<dbReference type="CDD" id="cd00051">
    <property type="entry name" value="EFh"/>
    <property type="match status" value="1"/>
</dbReference>
<dbReference type="InterPro" id="IPR018247">
    <property type="entry name" value="EF_Hand_1_Ca_BS"/>
</dbReference>